<evidence type="ECO:0000259" key="11">
    <source>
        <dbReference type="PROSITE" id="PS50885"/>
    </source>
</evidence>
<dbReference type="InterPro" id="IPR051310">
    <property type="entry name" value="MCP_chemotaxis"/>
</dbReference>
<dbReference type="SUPFAM" id="SSF58104">
    <property type="entry name" value="Methyl-accepting chemotaxis protein (MCP) signaling domain"/>
    <property type="match status" value="1"/>
</dbReference>
<evidence type="ECO:0000256" key="4">
    <source>
        <dbReference type="ARBA" id="ARBA00022692"/>
    </source>
</evidence>
<dbReference type="Pfam" id="PF17200">
    <property type="entry name" value="sCache_2"/>
    <property type="match status" value="1"/>
</dbReference>
<comment type="subcellular location">
    <subcellularLocation>
        <location evidence="1">Cell membrane</location>
        <topology evidence="1">Multi-pass membrane protein</topology>
    </subcellularLocation>
</comment>
<evidence type="ECO:0000256" key="5">
    <source>
        <dbReference type="ARBA" id="ARBA00022989"/>
    </source>
</evidence>
<protein>
    <submittedName>
        <fullName evidence="12">Methyl-accepting chemotaxis protein</fullName>
    </submittedName>
</protein>
<dbReference type="EMBL" id="JAWIIV010000059">
    <property type="protein sequence ID" value="MEC4723550.1"/>
    <property type="molecule type" value="Genomic_DNA"/>
</dbReference>
<dbReference type="PRINTS" id="PR00260">
    <property type="entry name" value="CHEMTRNSDUCR"/>
</dbReference>
<comment type="caution">
    <text evidence="12">The sequence shown here is derived from an EMBL/GenBank/DDBJ whole genome shotgun (WGS) entry which is preliminary data.</text>
</comment>
<evidence type="ECO:0000256" key="8">
    <source>
        <dbReference type="PROSITE-ProRule" id="PRU00284"/>
    </source>
</evidence>
<proteinExistence type="inferred from homology"/>
<reference evidence="12 13" key="1">
    <citation type="submission" date="2023-10" db="EMBL/GenBank/DDBJ databases">
        <title>Noviherbaspirillum sp. CPCC 100848 genome assembly.</title>
        <authorList>
            <person name="Li X.Y."/>
            <person name="Fang X.M."/>
        </authorList>
    </citation>
    <scope>NUCLEOTIDE SEQUENCE [LARGE SCALE GENOMIC DNA]</scope>
    <source>
        <strain evidence="12 13">CPCC 100848</strain>
    </source>
</reference>
<dbReference type="InterPro" id="IPR003660">
    <property type="entry name" value="HAMP_dom"/>
</dbReference>
<dbReference type="PANTHER" id="PTHR43531">
    <property type="entry name" value="PROTEIN ICFG"/>
    <property type="match status" value="1"/>
</dbReference>
<evidence type="ECO:0000256" key="9">
    <source>
        <dbReference type="SAM" id="Phobius"/>
    </source>
</evidence>
<feature type="transmembrane region" description="Helical" evidence="9">
    <location>
        <begin position="12"/>
        <end position="36"/>
    </location>
</feature>
<organism evidence="12 13">
    <name type="scientific">Noviherbaspirillum album</name>
    <dbReference type="NCBI Taxonomy" id="3080276"/>
    <lineage>
        <taxon>Bacteria</taxon>
        <taxon>Pseudomonadati</taxon>
        <taxon>Pseudomonadota</taxon>
        <taxon>Betaproteobacteria</taxon>
        <taxon>Burkholderiales</taxon>
        <taxon>Oxalobacteraceae</taxon>
        <taxon>Noviherbaspirillum</taxon>
    </lineage>
</organism>
<dbReference type="InterPro" id="IPR004090">
    <property type="entry name" value="Chemotax_Me-accpt_rcpt"/>
</dbReference>
<evidence type="ECO:0000259" key="10">
    <source>
        <dbReference type="PROSITE" id="PS50111"/>
    </source>
</evidence>
<dbReference type="SMART" id="SM00283">
    <property type="entry name" value="MA"/>
    <property type="match status" value="1"/>
</dbReference>
<dbReference type="PROSITE" id="PS50885">
    <property type="entry name" value="HAMP"/>
    <property type="match status" value="1"/>
</dbReference>
<comment type="similarity">
    <text evidence="7">Belongs to the methyl-accepting chemotaxis (MCP) protein family.</text>
</comment>
<dbReference type="Gene3D" id="1.10.287.950">
    <property type="entry name" value="Methyl-accepting chemotaxis protein"/>
    <property type="match status" value="1"/>
</dbReference>
<name>A0ABU6JJU2_9BURK</name>
<gene>
    <name evidence="12" type="ORF">RY831_30900</name>
</gene>
<evidence type="ECO:0000313" key="12">
    <source>
        <dbReference type="EMBL" id="MEC4723550.1"/>
    </source>
</evidence>
<keyword evidence="3" id="KW-0488">Methylation</keyword>
<evidence type="ECO:0000256" key="1">
    <source>
        <dbReference type="ARBA" id="ARBA00004651"/>
    </source>
</evidence>
<dbReference type="Proteomes" id="UP001352263">
    <property type="component" value="Unassembled WGS sequence"/>
</dbReference>
<keyword evidence="4 9" id="KW-0812">Transmembrane</keyword>
<evidence type="ECO:0000256" key="7">
    <source>
        <dbReference type="ARBA" id="ARBA00029447"/>
    </source>
</evidence>
<keyword evidence="5 9" id="KW-1133">Transmembrane helix</keyword>
<dbReference type="RefSeq" id="WP_326510164.1">
    <property type="nucleotide sequence ID" value="NZ_JAWIIV010000059.1"/>
</dbReference>
<evidence type="ECO:0000313" key="13">
    <source>
        <dbReference type="Proteomes" id="UP001352263"/>
    </source>
</evidence>
<keyword evidence="8" id="KW-0807">Transducer</keyword>
<sequence>MKRYLTGTSIQSVLVSMGALSSISLIGLTIVAATALSDSASIAIGVLCALMVLLNTACTVWLVRRIVAPLREAVVIGQKMIQGDLTIHFSARGTGEIAAVQDVLKDLKDTLFNIVRDVRSGSIAINTTALSVNSDNATLSARNETQAGSIEETAASLEELAATVKQNADAAMQANNVVNCAADLAAKGGDVVRDVVTTMDAIRSSSHKIEEIIGVIDGIAFQTNILALNAAVEAAHAGEQGRGFAVVASEVRSLAQRSAQAARDIKSLITDSVEKVESGAHLVDEAGRAMKQIVTSVEDVAGYVKSIANSTQEQSLGIQQVNHAMVQFEVMIQENTELVTNALKASTNLKSSAASLSDAVVDFKLGSEIGTADEAVELVKKAVTMAKAEGLQALIEEVGKLNKGKLVYKDLYIGIYGFDGFIKAHGANRHFVGSDTSRTRDKNGKAFIADMITIGKAKGSGWVEYLFAHPTTQEIKTKASYLERFDDVVITCGCYA</sequence>
<dbReference type="InterPro" id="IPR033480">
    <property type="entry name" value="sCache_2"/>
</dbReference>
<evidence type="ECO:0000256" key="2">
    <source>
        <dbReference type="ARBA" id="ARBA00022475"/>
    </source>
</evidence>
<feature type="domain" description="Methyl-accepting transducer" evidence="10">
    <location>
        <begin position="121"/>
        <end position="350"/>
    </location>
</feature>
<feature type="domain" description="HAMP" evidence="11">
    <location>
        <begin position="64"/>
        <end position="116"/>
    </location>
</feature>
<feature type="transmembrane region" description="Helical" evidence="9">
    <location>
        <begin position="42"/>
        <end position="63"/>
    </location>
</feature>
<evidence type="ECO:0000256" key="3">
    <source>
        <dbReference type="ARBA" id="ARBA00022481"/>
    </source>
</evidence>
<keyword evidence="2" id="KW-1003">Cell membrane</keyword>
<dbReference type="Gene3D" id="3.30.450.20">
    <property type="entry name" value="PAS domain"/>
    <property type="match status" value="1"/>
</dbReference>
<evidence type="ECO:0000256" key="6">
    <source>
        <dbReference type="ARBA" id="ARBA00023136"/>
    </source>
</evidence>
<dbReference type="Pfam" id="PF00015">
    <property type="entry name" value="MCPsignal"/>
    <property type="match status" value="1"/>
</dbReference>
<keyword evidence="13" id="KW-1185">Reference proteome</keyword>
<dbReference type="PANTHER" id="PTHR43531:SF14">
    <property type="entry name" value="METHYL-ACCEPTING CHEMOTAXIS PROTEIN I-RELATED"/>
    <property type="match status" value="1"/>
</dbReference>
<dbReference type="CDD" id="cd11386">
    <property type="entry name" value="MCP_signal"/>
    <property type="match status" value="1"/>
</dbReference>
<dbReference type="InterPro" id="IPR004089">
    <property type="entry name" value="MCPsignal_dom"/>
</dbReference>
<accession>A0ABU6JJU2</accession>
<keyword evidence="6 9" id="KW-0472">Membrane</keyword>
<dbReference type="PROSITE" id="PS50111">
    <property type="entry name" value="CHEMOTAXIS_TRANSDUC_2"/>
    <property type="match status" value="1"/>
</dbReference>